<dbReference type="PANTHER" id="PTHR23511:SF5">
    <property type="entry name" value="MAJOR FACILITATOR-TYPE TRANSPORTER HXNZ-RELATED"/>
    <property type="match status" value="1"/>
</dbReference>
<feature type="transmembrane region" description="Helical" evidence="6">
    <location>
        <begin position="109"/>
        <end position="131"/>
    </location>
</feature>
<dbReference type="PROSITE" id="PS00217">
    <property type="entry name" value="SUGAR_TRANSPORT_2"/>
    <property type="match status" value="1"/>
</dbReference>
<keyword evidence="4 6" id="KW-1133">Transmembrane helix</keyword>
<comment type="caution">
    <text evidence="8">The sequence shown here is derived from an EMBL/GenBank/DDBJ whole genome shotgun (WGS) entry which is preliminary data.</text>
</comment>
<dbReference type="GO" id="GO:0016020">
    <property type="term" value="C:membrane"/>
    <property type="evidence" value="ECO:0007669"/>
    <property type="project" value="UniProtKB-SubCell"/>
</dbReference>
<evidence type="ECO:0000256" key="4">
    <source>
        <dbReference type="ARBA" id="ARBA00022989"/>
    </source>
</evidence>
<keyword evidence="9" id="KW-1185">Reference proteome</keyword>
<evidence type="ECO:0000256" key="6">
    <source>
        <dbReference type="SAM" id="Phobius"/>
    </source>
</evidence>
<feature type="transmembrane region" description="Helical" evidence="6">
    <location>
        <begin position="143"/>
        <end position="165"/>
    </location>
</feature>
<dbReference type="PANTHER" id="PTHR23511">
    <property type="entry name" value="SYNAPTIC VESICLE GLYCOPROTEIN 2"/>
    <property type="match status" value="1"/>
</dbReference>
<feature type="transmembrane region" description="Helical" evidence="6">
    <location>
        <begin position="20"/>
        <end position="41"/>
    </location>
</feature>
<reference evidence="8 9" key="1">
    <citation type="submission" date="2020-08" db="EMBL/GenBank/DDBJ databases">
        <title>Genomic Encyclopedia of Type Strains, Phase IV (KMG-IV): sequencing the most valuable type-strain genomes for metagenomic binning, comparative biology and taxonomic classification.</title>
        <authorList>
            <person name="Goeker M."/>
        </authorList>
    </citation>
    <scope>NUCLEOTIDE SEQUENCE [LARGE SCALE GENOMIC DNA]</scope>
    <source>
        <strain evidence="8 9">DSM 13481</strain>
    </source>
</reference>
<keyword evidence="5 6" id="KW-0472">Membrane</keyword>
<dbReference type="PROSITE" id="PS00216">
    <property type="entry name" value="SUGAR_TRANSPORT_1"/>
    <property type="match status" value="1"/>
</dbReference>
<dbReference type="InterPro" id="IPR036259">
    <property type="entry name" value="MFS_trans_sf"/>
</dbReference>
<feature type="transmembrane region" description="Helical" evidence="6">
    <location>
        <begin position="330"/>
        <end position="351"/>
    </location>
</feature>
<comment type="subcellular location">
    <subcellularLocation>
        <location evidence="1">Membrane</location>
        <topology evidence="1">Multi-pass membrane protein</topology>
    </subcellularLocation>
</comment>
<evidence type="ECO:0000259" key="7">
    <source>
        <dbReference type="PROSITE" id="PS50850"/>
    </source>
</evidence>
<feature type="transmembrane region" description="Helical" evidence="6">
    <location>
        <begin position="53"/>
        <end position="79"/>
    </location>
</feature>
<evidence type="ECO:0000313" key="9">
    <source>
        <dbReference type="Proteomes" id="UP000555828"/>
    </source>
</evidence>
<feature type="transmembrane region" description="Helical" evidence="6">
    <location>
        <begin position="307"/>
        <end position="324"/>
    </location>
</feature>
<proteinExistence type="predicted"/>
<feature type="transmembrane region" description="Helical" evidence="6">
    <location>
        <begin position="86"/>
        <end position="103"/>
    </location>
</feature>
<dbReference type="Pfam" id="PF00083">
    <property type="entry name" value="Sugar_tr"/>
    <property type="match status" value="1"/>
</dbReference>
<evidence type="ECO:0000256" key="2">
    <source>
        <dbReference type="ARBA" id="ARBA00022448"/>
    </source>
</evidence>
<dbReference type="EMBL" id="JACHEX010000008">
    <property type="protein sequence ID" value="MBB6063455.1"/>
    <property type="molecule type" value="Genomic_DNA"/>
</dbReference>
<dbReference type="InterPro" id="IPR005829">
    <property type="entry name" value="Sugar_transporter_CS"/>
</dbReference>
<dbReference type="AlphaFoldDB" id="A0A841GNA1"/>
<keyword evidence="2" id="KW-0813">Transport</keyword>
<feature type="domain" description="Major facilitator superfamily (MFS) profile" evidence="7">
    <location>
        <begin position="19"/>
        <end position="417"/>
    </location>
</feature>
<gene>
    <name evidence="8" type="ORF">HNP65_001926</name>
</gene>
<accession>A0A841GNA1</accession>
<dbReference type="InterPro" id="IPR020846">
    <property type="entry name" value="MFS_dom"/>
</dbReference>
<dbReference type="GO" id="GO:0022857">
    <property type="term" value="F:transmembrane transporter activity"/>
    <property type="evidence" value="ECO:0007669"/>
    <property type="project" value="InterPro"/>
</dbReference>
<evidence type="ECO:0000313" key="8">
    <source>
        <dbReference type="EMBL" id="MBB6063455.1"/>
    </source>
</evidence>
<feature type="transmembrane region" description="Helical" evidence="6">
    <location>
        <begin position="391"/>
        <end position="414"/>
    </location>
</feature>
<dbReference type="RefSeq" id="WP_184620025.1">
    <property type="nucleotide sequence ID" value="NZ_JACHEX010000008.1"/>
</dbReference>
<dbReference type="InterPro" id="IPR005828">
    <property type="entry name" value="MFS_sugar_transport-like"/>
</dbReference>
<feature type="transmembrane region" description="Helical" evidence="6">
    <location>
        <begin position="171"/>
        <end position="189"/>
    </location>
</feature>
<evidence type="ECO:0000256" key="3">
    <source>
        <dbReference type="ARBA" id="ARBA00022692"/>
    </source>
</evidence>
<organism evidence="8 9">
    <name type="scientific">Thermosipho japonicus</name>
    <dbReference type="NCBI Taxonomy" id="90323"/>
    <lineage>
        <taxon>Bacteria</taxon>
        <taxon>Thermotogati</taxon>
        <taxon>Thermotogota</taxon>
        <taxon>Thermotogae</taxon>
        <taxon>Thermotogales</taxon>
        <taxon>Fervidobacteriaceae</taxon>
        <taxon>Thermosipho</taxon>
    </lineage>
</organism>
<evidence type="ECO:0000256" key="1">
    <source>
        <dbReference type="ARBA" id="ARBA00004141"/>
    </source>
</evidence>
<dbReference type="CDD" id="cd17316">
    <property type="entry name" value="MFS_SV2_like"/>
    <property type="match status" value="1"/>
</dbReference>
<sequence length="422" mass="47127">MKIDQVVDLIVSKKEQKNLLLLTSILWIIGSAGVMVMPFVVPDLVSEWDLTTVQASSLISSVFIGMLLGALFSGIILDYFGRKTGVIFYLLVTVIFTVLFGFSKSFGSAYVFRLLSGFGYGGLLPSVNTYLSEYTSIRLRGRYLVILEASWAVGSILIALFAVTLGEKLGWRWDFYIFSIGIISLIPFFRKKDTPKYIFEKRGIEGLKKIFNKVPENIEEIEKVKVTFSGLFRKEHIKQTILVIVSWFVVSFIYYALFSWAPKIFIASLGITITRAKWYTFFVYLAQLPGYLSVAYLIEKWGRKKTLATYFIGMGLSSFLLLLATGNLSFLFIVLVLSFFTLGVWGLVYAYTPELFPTSFRGTANGVAGATARIAGIIAPYFTGYFVDKSIVAALSFVSLFAIFAAVMTLVLGVETKDKAVN</sequence>
<feature type="transmembrane region" description="Helical" evidence="6">
    <location>
        <begin position="363"/>
        <end position="385"/>
    </location>
</feature>
<protein>
    <submittedName>
        <fullName evidence="8">Putative MFS transporter</fullName>
    </submittedName>
</protein>
<dbReference type="Gene3D" id="1.20.1250.20">
    <property type="entry name" value="MFS general substrate transporter like domains"/>
    <property type="match status" value="1"/>
</dbReference>
<keyword evidence="3 6" id="KW-0812">Transmembrane</keyword>
<feature type="transmembrane region" description="Helical" evidence="6">
    <location>
        <begin position="240"/>
        <end position="258"/>
    </location>
</feature>
<dbReference type="SUPFAM" id="SSF103473">
    <property type="entry name" value="MFS general substrate transporter"/>
    <property type="match status" value="1"/>
</dbReference>
<evidence type="ECO:0000256" key="5">
    <source>
        <dbReference type="ARBA" id="ARBA00023136"/>
    </source>
</evidence>
<dbReference type="Proteomes" id="UP000555828">
    <property type="component" value="Unassembled WGS sequence"/>
</dbReference>
<feature type="transmembrane region" description="Helical" evidence="6">
    <location>
        <begin position="278"/>
        <end position="298"/>
    </location>
</feature>
<name>A0A841GNA1_9BACT</name>
<dbReference type="PROSITE" id="PS50850">
    <property type="entry name" value="MFS"/>
    <property type="match status" value="1"/>
</dbReference>